<dbReference type="OrthoDB" id="10354590at2759"/>
<comment type="caution">
    <text evidence="2">The sequence shown here is derived from an EMBL/GenBank/DDBJ whole genome shotgun (WGS) entry which is preliminary data.</text>
</comment>
<feature type="region of interest" description="Disordered" evidence="1">
    <location>
        <begin position="80"/>
        <end position="130"/>
    </location>
</feature>
<evidence type="ECO:0000313" key="2">
    <source>
        <dbReference type="EMBL" id="CAG8982501.1"/>
    </source>
</evidence>
<organism evidence="2 3">
    <name type="scientific">Hymenoscyphus albidus</name>
    <dbReference type="NCBI Taxonomy" id="595503"/>
    <lineage>
        <taxon>Eukaryota</taxon>
        <taxon>Fungi</taxon>
        <taxon>Dikarya</taxon>
        <taxon>Ascomycota</taxon>
        <taxon>Pezizomycotina</taxon>
        <taxon>Leotiomycetes</taxon>
        <taxon>Helotiales</taxon>
        <taxon>Helotiaceae</taxon>
        <taxon>Hymenoscyphus</taxon>
    </lineage>
</organism>
<evidence type="ECO:0000256" key="1">
    <source>
        <dbReference type="SAM" id="MobiDB-lite"/>
    </source>
</evidence>
<accession>A0A9N9QCL0</accession>
<dbReference type="EMBL" id="CAJVRM010000640">
    <property type="protein sequence ID" value="CAG8982501.1"/>
    <property type="molecule type" value="Genomic_DNA"/>
</dbReference>
<gene>
    <name evidence="2" type="ORF">HYALB_00002281</name>
</gene>
<protein>
    <submittedName>
        <fullName evidence="2">Uncharacterized protein</fullName>
    </submittedName>
</protein>
<proteinExistence type="predicted"/>
<reference evidence="2" key="1">
    <citation type="submission" date="2021-07" db="EMBL/GenBank/DDBJ databases">
        <authorList>
            <person name="Durling M."/>
        </authorList>
    </citation>
    <scope>NUCLEOTIDE SEQUENCE</scope>
</reference>
<name>A0A9N9QCL0_9HELO</name>
<dbReference type="Proteomes" id="UP000701801">
    <property type="component" value="Unassembled WGS sequence"/>
</dbReference>
<evidence type="ECO:0000313" key="3">
    <source>
        <dbReference type="Proteomes" id="UP000701801"/>
    </source>
</evidence>
<feature type="compositionally biased region" description="Basic and acidic residues" evidence="1">
    <location>
        <begin position="80"/>
        <end position="91"/>
    </location>
</feature>
<sequence>MNEIITPSEADWLQHLEKKSPGISLHKAHEVAMKQDAKMLAEFEKLFDAKFENLMRRERLPEIKRLDLAALEIKMAAIEKKRKEESEREDSSTNEGKCVASSSKEGTESCFVDTESQSSSQDEAPGTDAQPSLEELQRNFDLAKSNWNNEPHQGHLVLPFVKSTLVIMCLTHGLTQDLENRSLFIGPRKDTPGRHSVEFLGMFKLDPVIYEYVSQIFSSIKIAIGRGTLSARMLKFHEDHFDYSKDWPAFVRGTRNGSRALLRSGSFEKFKGKLLAQEAHIKKRKDECAMLIHIVAALNPRLALFKESLSIAMDNGTIKKDVMGRTLEGQSLKWKGFLRGILARQCIGHLAGKEKGHLEMEKKRKIDEEEKTDGIWVNERKARLMPTSDRLNKKVKVKIKQ</sequence>
<dbReference type="AlphaFoldDB" id="A0A9N9QCL0"/>
<keyword evidence="3" id="KW-1185">Reference proteome</keyword>